<dbReference type="PROSITE" id="PS00211">
    <property type="entry name" value="ABC_TRANSPORTER_1"/>
    <property type="match status" value="1"/>
</dbReference>
<dbReference type="PROSITE" id="PS50893">
    <property type="entry name" value="ABC_TRANSPORTER_2"/>
    <property type="match status" value="1"/>
</dbReference>
<evidence type="ECO:0000259" key="10">
    <source>
        <dbReference type="PROSITE" id="PS50893"/>
    </source>
</evidence>
<dbReference type="InterPro" id="IPR027417">
    <property type="entry name" value="P-loop_NTPase"/>
</dbReference>
<dbReference type="SUPFAM" id="SSF52540">
    <property type="entry name" value="P-loop containing nucleoside triphosphate hydrolases"/>
    <property type="match status" value="1"/>
</dbReference>
<dbReference type="OrthoDB" id="9762778at2"/>
<evidence type="ECO:0000313" key="13">
    <source>
        <dbReference type="Proteomes" id="UP000295718"/>
    </source>
</evidence>
<dbReference type="Proteomes" id="UP000295718">
    <property type="component" value="Unassembled WGS sequence"/>
</dbReference>
<evidence type="ECO:0000256" key="2">
    <source>
        <dbReference type="ARBA" id="ARBA00022448"/>
    </source>
</evidence>
<dbReference type="Gene3D" id="3.40.50.300">
    <property type="entry name" value="P-loop containing nucleotide triphosphate hydrolases"/>
    <property type="match status" value="1"/>
</dbReference>
<dbReference type="SUPFAM" id="SSF90123">
    <property type="entry name" value="ABC transporter transmembrane region"/>
    <property type="match status" value="1"/>
</dbReference>
<evidence type="ECO:0000313" key="12">
    <source>
        <dbReference type="EMBL" id="TCL59019.1"/>
    </source>
</evidence>
<dbReference type="EMBL" id="SLUO01000005">
    <property type="protein sequence ID" value="TCL59019.1"/>
    <property type="molecule type" value="Genomic_DNA"/>
</dbReference>
<keyword evidence="5" id="KW-0547">Nucleotide-binding</keyword>
<protein>
    <submittedName>
        <fullName evidence="12">ATP-binding cassette subfamily B protein</fullName>
    </submittedName>
</protein>
<keyword evidence="7 9" id="KW-1133">Transmembrane helix</keyword>
<dbReference type="Pfam" id="PF00664">
    <property type="entry name" value="ABC_membrane"/>
    <property type="match status" value="1"/>
</dbReference>
<feature type="transmembrane region" description="Helical" evidence="9">
    <location>
        <begin position="279"/>
        <end position="301"/>
    </location>
</feature>
<dbReference type="GO" id="GO:0005886">
    <property type="term" value="C:plasma membrane"/>
    <property type="evidence" value="ECO:0007669"/>
    <property type="project" value="UniProtKB-SubCell"/>
</dbReference>
<feature type="transmembrane region" description="Helical" evidence="9">
    <location>
        <begin position="25"/>
        <end position="53"/>
    </location>
</feature>
<organism evidence="12 13">
    <name type="scientific">Kineothrix alysoides</name>
    <dbReference type="NCBI Taxonomy" id="1469948"/>
    <lineage>
        <taxon>Bacteria</taxon>
        <taxon>Bacillati</taxon>
        <taxon>Bacillota</taxon>
        <taxon>Clostridia</taxon>
        <taxon>Lachnospirales</taxon>
        <taxon>Lachnospiraceae</taxon>
        <taxon>Kineothrix</taxon>
    </lineage>
</organism>
<dbReference type="STRING" id="1469948.GCA_000732725_01900"/>
<evidence type="ECO:0000256" key="4">
    <source>
        <dbReference type="ARBA" id="ARBA00022692"/>
    </source>
</evidence>
<feature type="transmembrane region" description="Helical" evidence="9">
    <location>
        <begin position="252"/>
        <end position="273"/>
    </location>
</feature>
<evidence type="ECO:0000256" key="7">
    <source>
        <dbReference type="ARBA" id="ARBA00022989"/>
    </source>
</evidence>
<proteinExistence type="predicted"/>
<dbReference type="InterPro" id="IPR003593">
    <property type="entry name" value="AAA+_ATPase"/>
</dbReference>
<evidence type="ECO:0000256" key="5">
    <source>
        <dbReference type="ARBA" id="ARBA00022741"/>
    </source>
</evidence>
<keyword evidence="8 9" id="KW-0472">Membrane</keyword>
<keyword evidence="13" id="KW-1185">Reference proteome</keyword>
<dbReference type="RefSeq" id="WP_031390596.1">
    <property type="nucleotide sequence ID" value="NZ_JPNB01000001.1"/>
</dbReference>
<dbReference type="GO" id="GO:0005524">
    <property type="term" value="F:ATP binding"/>
    <property type="evidence" value="ECO:0007669"/>
    <property type="project" value="UniProtKB-KW"/>
</dbReference>
<dbReference type="InterPro" id="IPR017871">
    <property type="entry name" value="ABC_transporter-like_CS"/>
</dbReference>
<dbReference type="PANTHER" id="PTHR43394">
    <property type="entry name" value="ATP-DEPENDENT PERMEASE MDL1, MITOCHONDRIAL"/>
    <property type="match status" value="1"/>
</dbReference>
<dbReference type="Gene3D" id="1.20.1560.10">
    <property type="entry name" value="ABC transporter type 1, transmembrane domain"/>
    <property type="match status" value="1"/>
</dbReference>
<dbReference type="InterPro" id="IPR039421">
    <property type="entry name" value="Type_1_exporter"/>
</dbReference>
<keyword evidence="2" id="KW-0813">Transport</keyword>
<evidence type="ECO:0000256" key="6">
    <source>
        <dbReference type="ARBA" id="ARBA00022840"/>
    </source>
</evidence>
<dbReference type="InterPro" id="IPR036640">
    <property type="entry name" value="ABC1_TM_sf"/>
</dbReference>
<feature type="transmembrane region" description="Helical" evidence="9">
    <location>
        <begin position="165"/>
        <end position="183"/>
    </location>
</feature>
<dbReference type="GO" id="GO:0015421">
    <property type="term" value="F:ABC-type oligopeptide transporter activity"/>
    <property type="evidence" value="ECO:0007669"/>
    <property type="project" value="TreeGrafter"/>
</dbReference>
<dbReference type="SMART" id="SM00382">
    <property type="entry name" value="AAA"/>
    <property type="match status" value="1"/>
</dbReference>
<feature type="domain" description="ABC transmembrane type-1" evidence="11">
    <location>
        <begin position="25"/>
        <end position="308"/>
    </location>
</feature>
<accession>A0A4R1R145</accession>
<evidence type="ECO:0000256" key="3">
    <source>
        <dbReference type="ARBA" id="ARBA00022475"/>
    </source>
</evidence>
<dbReference type="PROSITE" id="PS50929">
    <property type="entry name" value="ABC_TM1F"/>
    <property type="match status" value="1"/>
</dbReference>
<evidence type="ECO:0000259" key="11">
    <source>
        <dbReference type="PROSITE" id="PS50929"/>
    </source>
</evidence>
<gene>
    <name evidence="12" type="ORF">EDD76_105195</name>
</gene>
<dbReference type="GO" id="GO:0016887">
    <property type="term" value="F:ATP hydrolysis activity"/>
    <property type="evidence" value="ECO:0007669"/>
    <property type="project" value="InterPro"/>
</dbReference>
<comment type="caution">
    <text evidence="12">The sequence shown here is derived from an EMBL/GenBank/DDBJ whole genome shotgun (WGS) entry which is preliminary data.</text>
</comment>
<dbReference type="AlphaFoldDB" id="A0A4R1R145"/>
<comment type="subcellular location">
    <subcellularLocation>
        <location evidence="1">Cell membrane</location>
        <topology evidence="1">Multi-pass membrane protein</topology>
    </subcellularLocation>
</comment>
<sequence>MKKSKKKGTFTSVLSFASECRGKMILSVFFAVISVAGGLVPYLGVYEIILLFFGGNAAPRTILLWSGVSAGGYVVKLLFHGISTSFSHVSAYRILESIRLELSRKLMRAPLGNVLSQTAGNLKNIIMDRVETIELPLAHMIPEGISRLLLPVCVFGYMLFMDWRIALAALACVPLGGAVYAVMMRSYGSQYDKYMKASNHVNSVIIEYTEGIQVIKAFNRSAGSYRKYEEAVKSFKEFTLDWFRSTWGLMNLGNAILPATMLGVLPVGILLYLNGALTPAQITLAMILSMSIIGPASWFTVAVNDFKSIQYAIGDVNEILDMPELPEAEEPVKLRGYDIQIQDISFAYNDKHGDVLQEISLTIPQGSFTALVGPSGSGKSTVARLIARFWDVSKGYISIGGEDIRRIPFSQLSEAVSFVSQENFLFNCSLMENIRLGNPAASDEEVFAAGKAACCDEFIGRFEKGWNTTAGEAGGRLSGGERQRIAIARAILKNAPIVILDEATAFTDPENEAQLQASIAALTEGKTLLVIAHRLSTIKEADNIIVLKDGRVEAQGKQQELLNTCSLYKEMWKSHIGAKNWSASSAGREELYHV</sequence>
<dbReference type="InterPro" id="IPR003439">
    <property type="entry name" value="ABC_transporter-like_ATP-bd"/>
</dbReference>
<keyword evidence="6 12" id="KW-0067">ATP-binding</keyword>
<evidence type="ECO:0000256" key="1">
    <source>
        <dbReference type="ARBA" id="ARBA00004651"/>
    </source>
</evidence>
<dbReference type="Pfam" id="PF00005">
    <property type="entry name" value="ABC_tran"/>
    <property type="match status" value="1"/>
</dbReference>
<dbReference type="FunFam" id="3.40.50.300:FF:000221">
    <property type="entry name" value="Multidrug ABC transporter ATP-binding protein"/>
    <property type="match status" value="1"/>
</dbReference>
<dbReference type="PANTHER" id="PTHR43394:SF1">
    <property type="entry name" value="ATP-BINDING CASSETTE SUB-FAMILY B MEMBER 10, MITOCHONDRIAL"/>
    <property type="match status" value="1"/>
</dbReference>
<reference evidence="12 13" key="1">
    <citation type="submission" date="2019-03" db="EMBL/GenBank/DDBJ databases">
        <title>Genomic Encyclopedia of Type Strains, Phase IV (KMG-IV): sequencing the most valuable type-strain genomes for metagenomic binning, comparative biology and taxonomic classification.</title>
        <authorList>
            <person name="Goeker M."/>
        </authorList>
    </citation>
    <scope>NUCLEOTIDE SEQUENCE [LARGE SCALE GENOMIC DNA]</scope>
    <source>
        <strain evidence="12 13">DSM 100556</strain>
    </source>
</reference>
<evidence type="ECO:0000256" key="8">
    <source>
        <dbReference type="ARBA" id="ARBA00023136"/>
    </source>
</evidence>
<feature type="domain" description="ABC transporter" evidence="10">
    <location>
        <begin position="339"/>
        <end position="574"/>
    </location>
</feature>
<dbReference type="InterPro" id="IPR011527">
    <property type="entry name" value="ABC1_TM_dom"/>
</dbReference>
<keyword evidence="4 9" id="KW-0812">Transmembrane</keyword>
<evidence type="ECO:0000256" key="9">
    <source>
        <dbReference type="SAM" id="Phobius"/>
    </source>
</evidence>
<keyword evidence="3" id="KW-1003">Cell membrane</keyword>
<name>A0A4R1R145_9FIRM</name>